<feature type="transmembrane region" description="Helical" evidence="1">
    <location>
        <begin position="6"/>
        <end position="25"/>
    </location>
</feature>
<feature type="transmembrane region" description="Helical" evidence="1">
    <location>
        <begin position="32"/>
        <end position="54"/>
    </location>
</feature>
<dbReference type="RefSeq" id="WP_379686287.1">
    <property type="nucleotide sequence ID" value="NZ_JBHLYW010000007.1"/>
</dbReference>
<comment type="caution">
    <text evidence="2">The sequence shown here is derived from an EMBL/GenBank/DDBJ whole genome shotgun (WGS) entry which is preliminary data.</text>
</comment>
<accession>A0ABV6BQD8</accession>
<keyword evidence="3" id="KW-1185">Reference proteome</keyword>
<proteinExistence type="predicted"/>
<reference evidence="2 3" key="1">
    <citation type="submission" date="2024-09" db="EMBL/GenBank/DDBJ databases">
        <authorList>
            <person name="Sun Q."/>
            <person name="Mori K."/>
        </authorList>
    </citation>
    <scope>NUCLEOTIDE SEQUENCE [LARGE SCALE GENOMIC DNA]</scope>
    <source>
        <strain evidence="2 3">CGMCC 1.12926</strain>
    </source>
</reference>
<name>A0ABV6BQD8_9FLAO</name>
<dbReference type="EMBL" id="JBHLYW010000007">
    <property type="protein sequence ID" value="MFC0077203.1"/>
    <property type="molecule type" value="Genomic_DNA"/>
</dbReference>
<organism evidence="2 3">
    <name type="scientific">Flavobacterium procerum</name>
    <dbReference type="NCBI Taxonomy" id="1455569"/>
    <lineage>
        <taxon>Bacteria</taxon>
        <taxon>Pseudomonadati</taxon>
        <taxon>Bacteroidota</taxon>
        <taxon>Flavobacteriia</taxon>
        <taxon>Flavobacteriales</taxon>
        <taxon>Flavobacteriaceae</taxon>
        <taxon>Flavobacterium</taxon>
    </lineage>
</organism>
<keyword evidence="1" id="KW-0812">Transmembrane</keyword>
<feature type="transmembrane region" description="Helical" evidence="1">
    <location>
        <begin position="74"/>
        <end position="94"/>
    </location>
</feature>
<dbReference type="Proteomes" id="UP001589734">
    <property type="component" value="Unassembled WGS sequence"/>
</dbReference>
<protein>
    <submittedName>
        <fullName evidence="2">Uncharacterized protein</fullName>
    </submittedName>
</protein>
<keyword evidence="1" id="KW-0472">Membrane</keyword>
<keyword evidence="1" id="KW-1133">Transmembrane helix</keyword>
<evidence type="ECO:0000313" key="3">
    <source>
        <dbReference type="Proteomes" id="UP001589734"/>
    </source>
</evidence>
<evidence type="ECO:0000256" key="1">
    <source>
        <dbReference type="SAM" id="Phobius"/>
    </source>
</evidence>
<gene>
    <name evidence="2" type="ORF">ACFFLS_09125</name>
</gene>
<sequence>MYGESPFILILIALFFQLICGKKAIKKTIPLSFGAVSLISITLQVIFSIVAYFIAYRNFYENFNGKEYHCGMGMLGIILISFFIFIMLLMVIIMQHLTRKNYQ</sequence>
<evidence type="ECO:0000313" key="2">
    <source>
        <dbReference type="EMBL" id="MFC0077203.1"/>
    </source>
</evidence>